<sequence>MRSWRSTYNRQVSGCLHFRPHIFAFNHHYCLRNDSSITVSTVNVTHKAEFCCAIRPAPFDLQIPGAPLLSHSCTIPTFTSFPGSRQFITPRNFVFLERLLTSGHAVEGIGRMKKKRRWRSIRMKRQIKAESEKASQCQTALQASPVPLVL</sequence>
<evidence type="ECO:0000313" key="2">
    <source>
        <dbReference type="Proteomes" id="UP000724874"/>
    </source>
</evidence>
<comment type="caution">
    <text evidence="1">The sequence shown here is derived from an EMBL/GenBank/DDBJ whole genome shotgun (WGS) entry which is preliminary data.</text>
</comment>
<proteinExistence type="predicted"/>
<dbReference type="AlphaFoldDB" id="A0A9P5NWR1"/>
<dbReference type="Proteomes" id="UP000724874">
    <property type="component" value="Unassembled WGS sequence"/>
</dbReference>
<reference evidence="1" key="1">
    <citation type="submission" date="2020-11" db="EMBL/GenBank/DDBJ databases">
        <authorList>
            <consortium name="DOE Joint Genome Institute"/>
            <person name="Ahrendt S."/>
            <person name="Riley R."/>
            <person name="Andreopoulos W."/>
            <person name="LaButti K."/>
            <person name="Pangilinan J."/>
            <person name="Ruiz-duenas F.J."/>
            <person name="Barrasa J.M."/>
            <person name="Sanchez-Garcia M."/>
            <person name="Camarero S."/>
            <person name="Miyauchi S."/>
            <person name="Serrano A."/>
            <person name="Linde D."/>
            <person name="Babiker R."/>
            <person name="Drula E."/>
            <person name="Ayuso-Fernandez I."/>
            <person name="Pacheco R."/>
            <person name="Padilla G."/>
            <person name="Ferreira P."/>
            <person name="Barriuso J."/>
            <person name="Kellner H."/>
            <person name="Castanera R."/>
            <person name="Alfaro M."/>
            <person name="Ramirez L."/>
            <person name="Pisabarro A.G."/>
            <person name="Kuo A."/>
            <person name="Tritt A."/>
            <person name="Lipzen A."/>
            <person name="He G."/>
            <person name="Yan M."/>
            <person name="Ng V."/>
            <person name="Cullen D."/>
            <person name="Martin F."/>
            <person name="Rosso M.-N."/>
            <person name="Henrissat B."/>
            <person name="Hibbett D."/>
            <person name="Martinez A.T."/>
            <person name="Grigoriev I.V."/>
        </authorList>
    </citation>
    <scope>NUCLEOTIDE SEQUENCE</scope>
    <source>
        <strain evidence="1">AH 44721</strain>
    </source>
</reference>
<name>A0A9P5NWR1_GYMJU</name>
<dbReference type="EMBL" id="JADNYJ010000013">
    <property type="protein sequence ID" value="KAF8907913.1"/>
    <property type="molecule type" value="Genomic_DNA"/>
</dbReference>
<organism evidence="1 2">
    <name type="scientific">Gymnopilus junonius</name>
    <name type="common">Spectacular rustgill mushroom</name>
    <name type="synonym">Gymnopilus spectabilis subsp. junonius</name>
    <dbReference type="NCBI Taxonomy" id="109634"/>
    <lineage>
        <taxon>Eukaryota</taxon>
        <taxon>Fungi</taxon>
        <taxon>Dikarya</taxon>
        <taxon>Basidiomycota</taxon>
        <taxon>Agaricomycotina</taxon>
        <taxon>Agaricomycetes</taxon>
        <taxon>Agaricomycetidae</taxon>
        <taxon>Agaricales</taxon>
        <taxon>Agaricineae</taxon>
        <taxon>Hymenogastraceae</taxon>
        <taxon>Gymnopilus</taxon>
    </lineage>
</organism>
<evidence type="ECO:0000313" key="1">
    <source>
        <dbReference type="EMBL" id="KAF8907913.1"/>
    </source>
</evidence>
<keyword evidence="2" id="KW-1185">Reference proteome</keyword>
<gene>
    <name evidence="1" type="ORF">CPB84DRAFT_244983</name>
</gene>
<protein>
    <submittedName>
        <fullName evidence="1">Uncharacterized protein</fullName>
    </submittedName>
</protein>
<accession>A0A9P5NWR1</accession>